<evidence type="ECO:0000259" key="3">
    <source>
        <dbReference type="Pfam" id="PF00724"/>
    </source>
</evidence>
<organism evidence="4 5">
    <name type="scientific">Desulfosporosinus hippei DSM 8344</name>
    <dbReference type="NCBI Taxonomy" id="1121419"/>
    <lineage>
        <taxon>Bacteria</taxon>
        <taxon>Bacillati</taxon>
        <taxon>Bacillota</taxon>
        <taxon>Clostridia</taxon>
        <taxon>Eubacteriales</taxon>
        <taxon>Desulfitobacteriaceae</taxon>
        <taxon>Desulfosporosinus</taxon>
    </lineage>
</organism>
<sequence>MQLFEPARIGTCSLKNKIIRSATFEGMCDSQGHPLPTYYHLYEQLASGGVGGIITGFAYISPEGKAMQPGQAGMDSEEKSQFFRSVTERVHQDGCKIFLQLAHTGRQTRKKEIGQEVWGVSKKRSLYFGGSPRKLSTEQVYGLVKQFGKAAMYAQAAGFDGVQVHAAHGYLIHQFILPTINDRQDEFGVNPESKLGTKFLELVLKEIRNKCGREFALLVKVSGSDDYYPRFSKDQFANLIRFLDEQKVDGIELSYGTMDNPLNIFRGDVPLKIILKHNPIFKFSYDLKAIPRSLHNALIYCLMRVKLKPFTPVYNLNYAKIAKSLTNIPVICVGGFRTGEEIRHCLDKEFADFVSLCRPLICEPDFVQKLYQDENYSSKCLNCNICAVMCDSDRPTRCYRKG</sequence>
<name>A0A1G7YMD0_9FIRM</name>
<dbReference type="InterPro" id="IPR051799">
    <property type="entry name" value="NADH_flavin_oxidoreductase"/>
</dbReference>
<keyword evidence="2" id="KW-0560">Oxidoreductase</keyword>
<dbReference type="RefSeq" id="WP_092332454.1">
    <property type="nucleotide sequence ID" value="NZ_FNCP01000008.1"/>
</dbReference>
<dbReference type="GO" id="GO:0010181">
    <property type="term" value="F:FMN binding"/>
    <property type="evidence" value="ECO:0007669"/>
    <property type="project" value="InterPro"/>
</dbReference>
<protein>
    <submittedName>
        <fullName evidence="4">2,4-dienoyl-CoA reductase</fullName>
    </submittedName>
</protein>
<evidence type="ECO:0000256" key="1">
    <source>
        <dbReference type="ARBA" id="ARBA00022630"/>
    </source>
</evidence>
<keyword evidence="5" id="KW-1185">Reference proteome</keyword>
<dbReference type="PANTHER" id="PTHR43656:SF2">
    <property type="entry name" value="BINDING OXIDOREDUCTASE, PUTATIVE (AFU_ORTHOLOGUE AFUA_2G08260)-RELATED"/>
    <property type="match status" value="1"/>
</dbReference>
<dbReference type="PANTHER" id="PTHR43656">
    <property type="entry name" value="BINDING OXIDOREDUCTASE, PUTATIVE (AFU_ORTHOLOGUE AFUA_2G08260)-RELATED"/>
    <property type="match status" value="1"/>
</dbReference>
<dbReference type="Proteomes" id="UP000198656">
    <property type="component" value="Unassembled WGS sequence"/>
</dbReference>
<feature type="domain" description="NADH:flavin oxidoreductase/NADH oxidase N-terminal" evidence="3">
    <location>
        <begin position="2"/>
        <end position="258"/>
    </location>
</feature>
<dbReference type="AlphaFoldDB" id="A0A1G7YMD0"/>
<dbReference type="CDD" id="cd02803">
    <property type="entry name" value="OYE_like_FMN_family"/>
    <property type="match status" value="1"/>
</dbReference>
<dbReference type="SUPFAM" id="SSF51395">
    <property type="entry name" value="FMN-linked oxidoreductases"/>
    <property type="match status" value="1"/>
</dbReference>
<evidence type="ECO:0000256" key="2">
    <source>
        <dbReference type="ARBA" id="ARBA00023002"/>
    </source>
</evidence>
<dbReference type="STRING" id="1121419.SAMN05443529_108100"/>
<dbReference type="InterPro" id="IPR013785">
    <property type="entry name" value="Aldolase_TIM"/>
</dbReference>
<evidence type="ECO:0000313" key="4">
    <source>
        <dbReference type="EMBL" id="SDG97544.1"/>
    </source>
</evidence>
<dbReference type="OrthoDB" id="9772736at2"/>
<dbReference type="Gene3D" id="3.20.20.70">
    <property type="entry name" value="Aldolase class I"/>
    <property type="match status" value="1"/>
</dbReference>
<proteinExistence type="predicted"/>
<dbReference type="Pfam" id="PF00724">
    <property type="entry name" value="Oxidored_FMN"/>
    <property type="match status" value="1"/>
</dbReference>
<dbReference type="EMBL" id="FNCP01000008">
    <property type="protein sequence ID" value="SDG97544.1"/>
    <property type="molecule type" value="Genomic_DNA"/>
</dbReference>
<reference evidence="5" key="1">
    <citation type="submission" date="2016-10" db="EMBL/GenBank/DDBJ databases">
        <authorList>
            <person name="Varghese N."/>
            <person name="Submissions S."/>
        </authorList>
    </citation>
    <scope>NUCLEOTIDE SEQUENCE [LARGE SCALE GENOMIC DNA]</scope>
    <source>
        <strain evidence="5">DSM 8344</strain>
    </source>
</reference>
<dbReference type="GO" id="GO:0016491">
    <property type="term" value="F:oxidoreductase activity"/>
    <property type="evidence" value="ECO:0007669"/>
    <property type="project" value="UniProtKB-KW"/>
</dbReference>
<evidence type="ECO:0000313" key="5">
    <source>
        <dbReference type="Proteomes" id="UP000198656"/>
    </source>
</evidence>
<gene>
    <name evidence="4" type="ORF">SAMN05443529_108100</name>
</gene>
<dbReference type="InterPro" id="IPR001155">
    <property type="entry name" value="OxRdtase_FMN_N"/>
</dbReference>
<keyword evidence="1" id="KW-0285">Flavoprotein</keyword>
<accession>A0A1G7YMD0</accession>